<dbReference type="EMBL" id="NESQ01000378">
    <property type="protein sequence ID" value="PUU73410.1"/>
    <property type="molecule type" value="Genomic_DNA"/>
</dbReference>
<dbReference type="AlphaFoldDB" id="A0A2T6ZD41"/>
<gene>
    <name evidence="1" type="ORF">B9Z19DRAFT_1135183</name>
</gene>
<dbReference type="OrthoDB" id="445712at2759"/>
<reference evidence="1 2" key="1">
    <citation type="submission" date="2017-04" db="EMBL/GenBank/DDBJ databases">
        <title>Draft genome sequence of Tuber borchii Vittad., a whitish edible truffle.</title>
        <authorList>
            <consortium name="DOE Joint Genome Institute"/>
            <person name="Murat C."/>
            <person name="Kuo A."/>
            <person name="Barry K.W."/>
            <person name="Clum A."/>
            <person name="Dockter R.B."/>
            <person name="Fauchery L."/>
            <person name="Iotti M."/>
            <person name="Kohler A."/>
            <person name="Labutti K."/>
            <person name="Lindquist E.A."/>
            <person name="Lipzen A."/>
            <person name="Ohm R.A."/>
            <person name="Wang M."/>
            <person name="Grigoriev I.V."/>
            <person name="Zambonelli A."/>
            <person name="Martin F.M."/>
        </authorList>
    </citation>
    <scope>NUCLEOTIDE SEQUENCE [LARGE SCALE GENOMIC DNA]</scope>
    <source>
        <strain evidence="1 2">Tbo3840</strain>
    </source>
</reference>
<name>A0A2T6ZD41_TUBBO</name>
<proteinExistence type="predicted"/>
<organism evidence="1 2">
    <name type="scientific">Tuber borchii</name>
    <name type="common">White truffle</name>
    <dbReference type="NCBI Taxonomy" id="42251"/>
    <lineage>
        <taxon>Eukaryota</taxon>
        <taxon>Fungi</taxon>
        <taxon>Dikarya</taxon>
        <taxon>Ascomycota</taxon>
        <taxon>Pezizomycotina</taxon>
        <taxon>Pezizomycetes</taxon>
        <taxon>Pezizales</taxon>
        <taxon>Tuberaceae</taxon>
        <taxon>Tuber</taxon>
    </lineage>
</organism>
<sequence>MAGANSGSPSPTNKPDQKSMPLILTTITTTTSSSPFNQRCEYAASVRKLLVDARQEVDKCKPESDRTVLLFTGGWIPDVLLATRSVEIGIESNPQVSRRLEAATTKILALDIDFVSIESWGYSESSRIQYMQLGIAKRILSTVTPPTATS</sequence>
<evidence type="ECO:0000313" key="1">
    <source>
        <dbReference type="EMBL" id="PUU73410.1"/>
    </source>
</evidence>
<accession>A0A2T6ZD41</accession>
<protein>
    <submittedName>
        <fullName evidence="1">Uncharacterized protein</fullName>
    </submittedName>
</protein>
<dbReference type="Proteomes" id="UP000244722">
    <property type="component" value="Unassembled WGS sequence"/>
</dbReference>
<evidence type="ECO:0000313" key="2">
    <source>
        <dbReference type="Proteomes" id="UP000244722"/>
    </source>
</evidence>
<dbReference type="STRING" id="42251.A0A2T6ZD41"/>
<comment type="caution">
    <text evidence="1">The sequence shown here is derived from an EMBL/GenBank/DDBJ whole genome shotgun (WGS) entry which is preliminary data.</text>
</comment>
<keyword evidence="2" id="KW-1185">Reference proteome</keyword>